<dbReference type="Proteomes" id="UP000886723">
    <property type="component" value="Unassembled WGS sequence"/>
</dbReference>
<reference evidence="9" key="2">
    <citation type="journal article" date="2021" name="PeerJ">
        <title>Extensive microbial diversity within the chicken gut microbiome revealed by metagenomics and culture.</title>
        <authorList>
            <person name="Gilroy R."/>
            <person name="Ravi A."/>
            <person name="Getino M."/>
            <person name="Pursley I."/>
            <person name="Horton D.L."/>
            <person name="Alikhan N.F."/>
            <person name="Baker D."/>
            <person name="Gharbi K."/>
            <person name="Hall N."/>
            <person name="Watson M."/>
            <person name="Adriaenssens E.M."/>
            <person name="Foster-Nyarko E."/>
            <person name="Jarju S."/>
            <person name="Secka A."/>
            <person name="Antonio M."/>
            <person name="Oren A."/>
            <person name="Chaudhuri R.R."/>
            <person name="La Ragione R."/>
            <person name="Hildebrand F."/>
            <person name="Pallen M.J."/>
        </authorList>
    </citation>
    <scope>NUCLEOTIDE SEQUENCE</scope>
    <source>
        <strain evidence="9">ChiBcec2-4451</strain>
    </source>
</reference>
<keyword evidence="7 8" id="KW-0472">Membrane</keyword>
<feature type="transmembrane region" description="Helical" evidence="8">
    <location>
        <begin position="238"/>
        <end position="265"/>
    </location>
</feature>
<comment type="subcellular location">
    <subcellularLocation>
        <location evidence="1">Cell membrane</location>
        <topology evidence="1">Multi-pass membrane protein</topology>
    </subcellularLocation>
</comment>
<evidence type="ECO:0000313" key="10">
    <source>
        <dbReference type="Proteomes" id="UP000886723"/>
    </source>
</evidence>
<dbReference type="GO" id="GO:0005886">
    <property type="term" value="C:plasma membrane"/>
    <property type="evidence" value="ECO:0007669"/>
    <property type="project" value="UniProtKB-SubCell"/>
</dbReference>
<feature type="transmembrane region" description="Helical" evidence="8">
    <location>
        <begin position="159"/>
        <end position="177"/>
    </location>
</feature>
<feature type="transmembrane region" description="Helical" evidence="8">
    <location>
        <begin position="60"/>
        <end position="79"/>
    </location>
</feature>
<feature type="transmembrane region" description="Helical" evidence="8">
    <location>
        <begin position="312"/>
        <end position="334"/>
    </location>
</feature>
<evidence type="ECO:0000313" key="9">
    <source>
        <dbReference type="EMBL" id="HIV13204.1"/>
    </source>
</evidence>
<dbReference type="PANTHER" id="PTHR21716:SF53">
    <property type="entry name" value="PERMEASE PERM-RELATED"/>
    <property type="match status" value="1"/>
</dbReference>
<dbReference type="AlphaFoldDB" id="A0A9D1NUI8"/>
<sequence>MVLAVERKKIWYGIGTGLGVYVGMRYLFPAAVPFLLGWMLASMVLPAARWMERRWKIRRGIGGGLLILVITVTAALLLWKAGGLLVAQVQGLLAGTSDWGEKAGNFLDSCCAVLENVTGISAEKSRNFLIYQAGLLVEQLQNRLGPACLGYLLTLVKGIIALGGGVLVVILFGTLVLKDMDQFRKWIRKSEAGRRIVRITEGLCRAGGRYLKAQLTIMLLVASLCAAGFWILGNPYFLVAGVVVGLLDALPLIGTGTILIPWALLWCLQGEYMLGLGYFLLYLAADLLRQFLEPRLLGQQIGLHPAVMLISIYGGFFLYGLPGFFLGPFSVLVFQNVMKEVNCCMEKKRNAEE</sequence>
<feature type="transmembrane region" description="Helical" evidence="8">
    <location>
        <begin position="26"/>
        <end position="48"/>
    </location>
</feature>
<dbReference type="PANTHER" id="PTHR21716">
    <property type="entry name" value="TRANSMEMBRANE PROTEIN"/>
    <property type="match status" value="1"/>
</dbReference>
<keyword evidence="3" id="KW-0813">Transport</keyword>
<keyword evidence="6 8" id="KW-1133">Transmembrane helix</keyword>
<dbReference type="InterPro" id="IPR002549">
    <property type="entry name" value="AI-2E-like"/>
</dbReference>
<evidence type="ECO:0000256" key="4">
    <source>
        <dbReference type="ARBA" id="ARBA00022475"/>
    </source>
</evidence>
<name>A0A9D1NUI8_9FIRM</name>
<evidence type="ECO:0000256" key="8">
    <source>
        <dbReference type="SAM" id="Phobius"/>
    </source>
</evidence>
<gene>
    <name evidence="9" type="ORF">IAA63_08725</name>
</gene>
<evidence type="ECO:0000256" key="5">
    <source>
        <dbReference type="ARBA" id="ARBA00022692"/>
    </source>
</evidence>
<comment type="similarity">
    <text evidence="2">Belongs to the autoinducer-2 exporter (AI-2E) (TC 2.A.86) family.</text>
</comment>
<dbReference type="Pfam" id="PF01594">
    <property type="entry name" value="AI-2E_transport"/>
    <property type="match status" value="1"/>
</dbReference>
<feature type="transmembrane region" description="Helical" evidence="8">
    <location>
        <begin position="215"/>
        <end position="232"/>
    </location>
</feature>
<evidence type="ECO:0000256" key="2">
    <source>
        <dbReference type="ARBA" id="ARBA00009773"/>
    </source>
</evidence>
<proteinExistence type="inferred from homology"/>
<evidence type="ECO:0000256" key="1">
    <source>
        <dbReference type="ARBA" id="ARBA00004651"/>
    </source>
</evidence>
<evidence type="ECO:0000256" key="3">
    <source>
        <dbReference type="ARBA" id="ARBA00022448"/>
    </source>
</evidence>
<evidence type="ECO:0000256" key="6">
    <source>
        <dbReference type="ARBA" id="ARBA00022989"/>
    </source>
</evidence>
<keyword evidence="4" id="KW-1003">Cell membrane</keyword>
<reference evidence="9" key="1">
    <citation type="submission" date="2020-10" db="EMBL/GenBank/DDBJ databases">
        <authorList>
            <person name="Gilroy R."/>
        </authorList>
    </citation>
    <scope>NUCLEOTIDE SEQUENCE</scope>
    <source>
        <strain evidence="9">ChiBcec2-4451</strain>
    </source>
</reference>
<evidence type="ECO:0000256" key="7">
    <source>
        <dbReference type="ARBA" id="ARBA00023136"/>
    </source>
</evidence>
<comment type="caution">
    <text evidence="9">The sequence shown here is derived from an EMBL/GenBank/DDBJ whole genome shotgun (WGS) entry which is preliminary data.</text>
</comment>
<dbReference type="EMBL" id="DVON01000184">
    <property type="protein sequence ID" value="HIV13204.1"/>
    <property type="molecule type" value="Genomic_DNA"/>
</dbReference>
<feature type="transmembrane region" description="Helical" evidence="8">
    <location>
        <begin position="272"/>
        <end position="292"/>
    </location>
</feature>
<keyword evidence="5 8" id="KW-0812">Transmembrane</keyword>
<organism evidence="9 10">
    <name type="scientific">Candidatus Pullilachnospira stercoravium</name>
    <dbReference type="NCBI Taxonomy" id="2840913"/>
    <lineage>
        <taxon>Bacteria</taxon>
        <taxon>Bacillati</taxon>
        <taxon>Bacillota</taxon>
        <taxon>Clostridia</taxon>
        <taxon>Lachnospirales</taxon>
        <taxon>Lachnospiraceae</taxon>
        <taxon>Lachnospiraceae incertae sedis</taxon>
        <taxon>Candidatus Pullilachnospira</taxon>
    </lineage>
</organism>
<accession>A0A9D1NUI8</accession>
<protein>
    <submittedName>
        <fullName evidence="9">AI-2E family transporter</fullName>
    </submittedName>
</protein>